<evidence type="ECO:0000313" key="6">
    <source>
        <dbReference type="Proteomes" id="UP000183038"/>
    </source>
</evidence>
<dbReference type="GO" id="GO:0000287">
    <property type="term" value="F:magnesium ion binding"/>
    <property type="evidence" value="ECO:0007669"/>
    <property type="project" value="InterPro"/>
</dbReference>
<comment type="similarity">
    <text evidence="1">Belongs to the P-Pant transferase superfamily. Gsp/Sfp/HetI/AcpT family.</text>
</comment>
<dbReference type="Gene3D" id="3.90.470.20">
    <property type="entry name" value="4'-phosphopantetheinyl transferase domain"/>
    <property type="match status" value="2"/>
</dbReference>
<dbReference type="PANTHER" id="PTHR12215:SF10">
    <property type="entry name" value="L-AMINOADIPATE-SEMIALDEHYDE DEHYDROGENASE-PHOSPHOPANTETHEINYL TRANSFERASE"/>
    <property type="match status" value="1"/>
</dbReference>
<evidence type="ECO:0000259" key="3">
    <source>
        <dbReference type="Pfam" id="PF01648"/>
    </source>
</evidence>
<reference evidence="5 6" key="1">
    <citation type="submission" date="2016-10" db="EMBL/GenBank/DDBJ databases">
        <authorList>
            <person name="de Groot N.N."/>
        </authorList>
    </citation>
    <scope>NUCLEOTIDE SEQUENCE [LARGE SCALE GENOMIC DNA]</scope>
    <source>
        <strain evidence="5 6">MAR_2009_71</strain>
    </source>
</reference>
<dbReference type="SUPFAM" id="SSF56214">
    <property type="entry name" value="4'-phosphopantetheinyl transferase"/>
    <property type="match status" value="2"/>
</dbReference>
<feature type="domain" description="4'-phosphopantetheinyl transferase N-terminal" evidence="4">
    <location>
        <begin position="31"/>
        <end position="98"/>
    </location>
</feature>
<dbReference type="PANTHER" id="PTHR12215">
    <property type="entry name" value="PHOSPHOPANTETHEINE TRANSFERASE"/>
    <property type="match status" value="1"/>
</dbReference>
<proteinExistence type="inferred from homology"/>
<feature type="domain" description="4'-phosphopantetheinyl transferase" evidence="3">
    <location>
        <begin position="104"/>
        <end position="193"/>
    </location>
</feature>
<dbReference type="Proteomes" id="UP000183038">
    <property type="component" value="Unassembled WGS sequence"/>
</dbReference>
<dbReference type="AlphaFoldDB" id="A0A1H4MDA8"/>
<dbReference type="InterPro" id="IPR050559">
    <property type="entry name" value="P-Pant_transferase_sf"/>
</dbReference>
<dbReference type="InterPro" id="IPR055066">
    <property type="entry name" value="AASDHPPT_N"/>
</dbReference>
<evidence type="ECO:0000259" key="4">
    <source>
        <dbReference type="Pfam" id="PF22624"/>
    </source>
</evidence>
<dbReference type="GO" id="GO:0019878">
    <property type="term" value="P:lysine biosynthetic process via aminoadipic acid"/>
    <property type="evidence" value="ECO:0007669"/>
    <property type="project" value="TreeGrafter"/>
</dbReference>
<keyword evidence="2 5" id="KW-0808">Transferase</keyword>
<dbReference type="EMBL" id="FNTB01000001">
    <property type="protein sequence ID" value="SEB80322.1"/>
    <property type="molecule type" value="Genomic_DNA"/>
</dbReference>
<evidence type="ECO:0000313" key="5">
    <source>
        <dbReference type="EMBL" id="SEB80322.1"/>
    </source>
</evidence>
<protein>
    <submittedName>
        <fullName evidence="5">4'-phosphopantetheinyl transferase</fullName>
    </submittedName>
</protein>
<dbReference type="GO" id="GO:0008897">
    <property type="term" value="F:holo-[acyl-carrier-protein] synthase activity"/>
    <property type="evidence" value="ECO:0007669"/>
    <property type="project" value="InterPro"/>
</dbReference>
<evidence type="ECO:0000256" key="2">
    <source>
        <dbReference type="ARBA" id="ARBA00022679"/>
    </source>
</evidence>
<evidence type="ECO:0000256" key="1">
    <source>
        <dbReference type="ARBA" id="ARBA00010990"/>
    </source>
</evidence>
<accession>A0A1H4MDA8</accession>
<gene>
    <name evidence="5" type="ORF">SAMN05192540_1586</name>
</gene>
<organism evidence="5 6">
    <name type="scientific">Maribacter dokdonensis</name>
    <dbReference type="NCBI Taxonomy" id="320912"/>
    <lineage>
        <taxon>Bacteria</taxon>
        <taxon>Pseudomonadati</taxon>
        <taxon>Bacteroidota</taxon>
        <taxon>Flavobacteriia</taxon>
        <taxon>Flavobacteriales</taxon>
        <taxon>Flavobacteriaceae</taxon>
        <taxon>Maribacter</taxon>
    </lineage>
</organism>
<dbReference type="GO" id="GO:0005829">
    <property type="term" value="C:cytosol"/>
    <property type="evidence" value="ECO:0007669"/>
    <property type="project" value="TreeGrafter"/>
</dbReference>
<dbReference type="RefSeq" id="WP_074671668.1">
    <property type="nucleotide sequence ID" value="NZ_FNTB01000001.1"/>
</dbReference>
<sequence length="230" mass="26523">MTHLLCTSLTPIDNEIFFAQAQEKFSKEFVLKYSKYKRWQDAKSTILGRLLLAYGLQKFYNINVDDIAIEYSKDKRPFLENSEVQFNISHSNEFIVCAFTSHGGIGVDVEKINNVDINDFRLQFSKSEYDNMVGSLHEQEKFFEFWTQKEAVLKAYGTGLNIALDSIEIIDGSSTIGEEVFYLEEIDLTAEYKCHIATQHLNEFSNTEITHVSPEKIADFMGSNFFKTIR</sequence>
<dbReference type="InterPro" id="IPR037143">
    <property type="entry name" value="4-PPantetheinyl_Trfase_dom_sf"/>
</dbReference>
<dbReference type="InterPro" id="IPR008278">
    <property type="entry name" value="4-PPantetheinyl_Trfase_dom"/>
</dbReference>
<dbReference type="Pfam" id="PF22624">
    <property type="entry name" value="AASDHPPT_N"/>
    <property type="match status" value="1"/>
</dbReference>
<dbReference type="OrthoDB" id="9808281at2"/>
<name>A0A1H4MDA8_9FLAO</name>
<dbReference type="Pfam" id="PF01648">
    <property type="entry name" value="ACPS"/>
    <property type="match status" value="1"/>
</dbReference>